<dbReference type="EMBL" id="CP019645">
    <property type="protein sequence ID" value="AQQ59291.1"/>
    <property type="molecule type" value="Genomic_DNA"/>
</dbReference>
<gene>
    <name evidence="1" type="ORF">XJ32_03325</name>
</gene>
<dbReference type="KEGG" id="hbl:XJ32_03325"/>
<dbReference type="AlphaFoldDB" id="A0A1Q2LFV4"/>
<name>A0A1Q2LFV4_9HELI</name>
<protein>
    <submittedName>
        <fullName evidence="1">Uncharacterized protein</fullName>
    </submittedName>
</protein>
<reference evidence="1 2" key="1">
    <citation type="submission" date="2017-02" db="EMBL/GenBank/DDBJ databases">
        <title>Whole genome sequencing of Helicobacter bilis strain AAQJH.</title>
        <authorList>
            <person name="Conlan S."/>
            <person name="Thomas P.J."/>
            <person name="Mullikin J."/>
            <person name="Palmore T.N."/>
            <person name="Frank K.M."/>
            <person name="Segre J.A."/>
        </authorList>
    </citation>
    <scope>NUCLEOTIDE SEQUENCE [LARGE SCALE GENOMIC DNA]</scope>
    <source>
        <strain evidence="1 2">AAQJH</strain>
    </source>
</reference>
<evidence type="ECO:0000313" key="2">
    <source>
        <dbReference type="Proteomes" id="UP000188298"/>
    </source>
</evidence>
<sequence>MQITQENLFSYMQAWLRECDMKILGYHNDTKAQKTKKCFCDSLHLLEFLDTFSYDLVYNSKEFFLAVAKQSQRDLGVNQCEFETLLQDSISRLENLRILREARINFKTQYRIRWHTANPLILEPQYAQATLNLAEILQIAKEVVLKHYTKYNGRLSIGGDILEYYVFYNGTRYEFDTQGNLKDNPQAQFAQGVISVTLSV</sequence>
<dbReference type="Proteomes" id="UP000188298">
    <property type="component" value="Chromosome"/>
</dbReference>
<evidence type="ECO:0000313" key="1">
    <source>
        <dbReference type="EMBL" id="AQQ59291.1"/>
    </source>
</evidence>
<proteinExistence type="predicted"/>
<accession>A0A1Q2LFV4</accession>
<organism evidence="1 2">
    <name type="scientific">Helicobacter bilis</name>
    <dbReference type="NCBI Taxonomy" id="37372"/>
    <lineage>
        <taxon>Bacteria</taxon>
        <taxon>Pseudomonadati</taxon>
        <taxon>Campylobacterota</taxon>
        <taxon>Epsilonproteobacteria</taxon>
        <taxon>Campylobacterales</taxon>
        <taxon>Helicobacteraceae</taxon>
        <taxon>Helicobacter</taxon>
    </lineage>
</organism>
<dbReference type="RefSeq" id="WP_077388353.1">
    <property type="nucleotide sequence ID" value="NZ_CP019645.1"/>
</dbReference>